<feature type="region of interest" description="Disordered" evidence="1">
    <location>
        <begin position="1"/>
        <end position="58"/>
    </location>
</feature>
<keyword evidence="3" id="KW-1185">Reference proteome</keyword>
<dbReference type="OrthoDB" id="5596992at2759"/>
<protein>
    <submittedName>
        <fullName evidence="2">Uncharacterized protein</fullName>
    </submittedName>
</protein>
<accession>A0A0V0QBZ2</accession>
<evidence type="ECO:0000256" key="1">
    <source>
        <dbReference type="SAM" id="MobiDB-lite"/>
    </source>
</evidence>
<name>A0A0V0QBZ2_PSEPJ</name>
<dbReference type="EMBL" id="LDAU01000204">
    <property type="protein sequence ID" value="KRW99747.1"/>
    <property type="molecule type" value="Genomic_DNA"/>
</dbReference>
<evidence type="ECO:0000313" key="2">
    <source>
        <dbReference type="EMBL" id="KRW99747.1"/>
    </source>
</evidence>
<proteinExistence type="predicted"/>
<dbReference type="AlphaFoldDB" id="A0A0V0QBZ2"/>
<dbReference type="Proteomes" id="UP000054937">
    <property type="component" value="Unassembled WGS sequence"/>
</dbReference>
<sequence length="238" mass="28515">MEKKEENNISEENQQGSFDEYLLKDINKQKQQQQQEEKQEQEQFQQENSQNQNQISDQDLPPQLKIDKELNQWLLNQLQKDVLNMKKQSVEPTVLQVKNFMVIRRDNKDLYNRIEFKTSFDFNKVIQILISQEVQHPTKEELSYVSVVLLTDFNAPPRPNNSFIFPYCYKKKIISQEEKEQLQPVIEEGMGKEEKKKLKKRFAKKIKKMNPNKLTHWILVNSLMQDSTHKIENFEEVK</sequence>
<feature type="compositionally biased region" description="Low complexity" evidence="1">
    <location>
        <begin position="42"/>
        <end position="54"/>
    </location>
</feature>
<comment type="caution">
    <text evidence="2">The sequence shown here is derived from an EMBL/GenBank/DDBJ whole genome shotgun (WGS) entry which is preliminary data.</text>
</comment>
<dbReference type="InParanoid" id="A0A0V0QBZ2"/>
<organism evidence="2 3">
    <name type="scientific">Pseudocohnilembus persalinus</name>
    <name type="common">Ciliate</name>
    <dbReference type="NCBI Taxonomy" id="266149"/>
    <lineage>
        <taxon>Eukaryota</taxon>
        <taxon>Sar</taxon>
        <taxon>Alveolata</taxon>
        <taxon>Ciliophora</taxon>
        <taxon>Intramacronucleata</taxon>
        <taxon>Oligohymenophorea</taxon>
        <taxon>Scuticociliatia</taxon>
        <taxon>Philasterida</taxon>
        <taxon>Pseudocohnilembidae</taxon>
        <taxon>Pseudocohnilembus</taxon>
    </lineage>
</organism>
<evidence type="ECO:0000313" key="3">
    <source>
        <dbReference type="Proteomes" id="UP000054937"/>
    </source>
</evidence>
<gene>
    <name evidence="2" type="ORF">PPERSA_07824</name>
</gene>
<reference evidence="2 3" key="1">
    <citation type="journal article" date="2015" name="Sci. Rep.">
        <title>Genome of the facultative scuticociliatosis pathogen Pseudocohnilembus persalinus provides insight into its virulence through horizontal gene transfer.</title>
        <authorList>
            <person name="Xiong J."/>
            <person name="Wang G."/>
            <person name="Cheng J."/>
            <person name="Tian M."/>
            <person name="Pan X."/>
            <person name="Warren A."/>
            <person name="Jiang C."/>
            <person name="Yuan D."/>
            <person name="Miao W."/>
        </authorList>
    </citation>
    <scope>NUCLEOTIDE SEQUENCE [LARGE SCALE GENOMIC DNA]</scope>
    <source>
        <strain evidence="2">36N120E</strain>
    </source>
</reference>
<dbReference type="OMA" id="NAKGANC"/>